<dbReference type="PROSITE" id="PS51257">
    <property type="entry name" value="PROKAR_LIPOPROTEIN"/>
    <property type="match status" value="1"/>
</dbReference>
<evidence type="ECO:0008006" key="3">
    <source>
        <dbReference type="Google" id="ProtNLM"/>
    </source>
</evidence>
<gene>
    <name evidence="1" type="ORF">U6A24_13525</name>
</gene>
<proteinExistence type="predicted"/>
<protein>
    <recommendedName>
        <fullName evidence="3">Lipoprotein</fullName>
    </recommendedName>
</protein>
<accession>A0ABU5ZXD7</accession>
<dbReference type="EMBL" id="JAYKLX010000006">
    <property type="protein sequence ID" value="MEB3346492.1"/>
    <property type="molecule type" value="Genomic_DNA"/>
</dbReference>
<comment type="caution">
    <text evidence="1">The sequence shown here is derived from an EMBL/GenBank/DDBJ whole genome shotgun (WGS) entry which is preliminary data.</text>
</comment>
<organism evidence="1 2">
    <name type="scientific">Aquimarina gracilis</name>
    <dbReference type="NCBI Taxonomy" id="874422"/>
    <lineage>
        <taxon>Bacteria</taxon>
        <taxon>Pseudomonadati</taxon>
        <taxon>Bacteroidota</taxon>
        <taxon>Flavobacteriia</taxon>
        <taxon>Flavobacteriales</taxon>
        <taxon>Flavobacteriaceae</taxon>
        <taxon>Aquimarina</taxon>
    </lineage>
</organism>
<sequence length="127" mass="14472">MTIFNRNWFRIAFLFVGLTTLFTSCYSVRLVSTHGAYMPCQTGIEPECIEDHGNFYRDKRVVVIDTVVKSSAFIDKIGLKVQQSGCETGKLFSVEYKNTFGGSLLYLVSFGSKRKVRIKYVCMKPEN</sequence>
<reference evidence="1 2" key="1">
    <citation type="journal article" date="2013" name="Int. J. Syst. Evol. Microbiol.">
        <title>Aquimarina gracilis sp. nov., isolated from the gut microflora of a mussel, Mytilus coruscus, and emended description of Aquimarina spongiae.</title>
        <authorList>
            <person name="Park S.C."/>
            <person name="Choe H.N."/>
            <person name="Baik K.S."/>
            <person name="Seong C.N."/>
        </authorList>
    </citation>
    <scope>NUCLEOTIDE SEQUENCE [LARGE SCALE GENOMIC DNA]</scope>
    <source>
        <strain evidence="1 2">PSC32</strain>
    </source>
</reference>
<evidence type="ECO:0000313" key="1">
    <source>
        <dbReference type="EMBL" id="MEB3346492.1"/>
    </source>
</evidence>
<dbReference type="Proteomes" id="UP001327027">
    <property type="component" value="Unassembled WGS sequence"/>
</dbReference>
<evidence type="ECO:0000313" key="2">
    <source>
        <dbReference type="Proteomes" id="UP001327027"/>
    </source>
</evidence>
<name>A0ABU5ZXD7_9FLAO</name>
<dbReference type="RefSeq" id="WP_324180521.1">
    <property type="nucleotide sequence ID" value="NZ_BAABAW010000006.1"/>
</dbReference>
<keyword evidence="2" id="KW-1185">Reference proteome</keyword>